<dbReference type="GO" id="GO:0008270">
    <property type="term" value="F:zinc ion binding"/>
    <property type="evidence" value="ECO:0007669"/>
    <property type="project" value="UniProtKB-KW"/>
</dbReference>
<feature type="region of interest" description="Disordered" evidence="2">
    <location>
        <begin position="452"/>
        <end position="471"/>
    </location>
</feature>
<keyword evidence="1" id="KW-0863">Zinc-finger</keyword>
<dbReference type="PROSITE" id="PS50157">
    <property type="entry name" value="ZINC_FINGER_C2H2_2"/>
    <property type="match status" value="1"/>
</dbReference>
<dbReference type="EMBL" id="LR899789">
    <property type="protein sequence ID" value="CAD7242465.1"/>
    <property type="molecule type" value="Genomic_DNA"/>
</dbReference>
<dbReference type="InterPro" id="IPR013087">
    <property type="entry name" value="Znf_C2H2_type"/>
</dbReference>
<protein>
    <recommendedName>
        <fullName evidence="3">C2H2-type domain-containing protein</fullName>
    </recommendedName>
</protein>
<feature type="compositionally biased region" description="Basic and acidic residues" evidence="2">
    <location>
        <begin position="224"/>
        <end position="239"/>
    </location>
</feature>
<evidence type="ECO:0000256" key="1">
    <source>
        <dbReference type="PROSITE-ProRule" id="PRU00042"/>
    </source>
</evidence>
<feature type="region of interest" description="Disordered" evidence="2">
    <location>
        <begin position="257"/>
        <end position="279"/>
    </location>
</feature>
<dbReference type="SMART" id="SM00355">
    <property type="entry name" value="ZnF_C2H2"/>
    <property type="match status" value="1"/>
</dbReference>
<feature type="region of interest" description="Disordered" evidence="2">
    <location>
        <begin position="219"/>
        <end position="240"/>
    </location>
</feature>
<evidence type="ECO:0000256" key="2">
    <source>
        <dbReference type="SAM" id="MobiDB-lite"/>
    </source>
</evidence>
<feature type="region of interest" description="Disordered" evidence="2">
    <location>
        <begin position="291"/>
        <end position="361"/>
    </location>
</feature>
<dbReference type="Gene3D" id="3.30.160.60">
    <property type="entry name" value="Classic Zinc Finger"/>
    <property type="match status" value="1"/>
</dbReference>
<proteinExistence type="predicted"/>
<dbReference type="Proteomes" id="UP000677054">
    <property type="component" value="Unassembled WGS sequence"/>
</dbReference>
<name>A0A7R9A1D8_9CRUS</name>
<sequence>MTLRSTAGNFNILSHILIPGNGVPDTVLRPDSYAKQTRRDTSLESLGNDALCQDLLLLHDNDIGGDMAADASIASYRRNPSSLKEVTLDLSGNHLILIDAGFPTASGNQQSLLVEEPGSVSAMGKPEVEAPTEHDYVRVLPTGVSSGERQLMITRNVVLSLSKNSTLSRVGLEVSQQPEILTLPERQTASIPKKRKLPEEVQEAIAKKDFHSQREVISEPTEMDLDKRMRSKEPLDVPKKRLRNEALTSIKNDDISLLFDGPSAQQSTSQEGGGDLDENFVDMEDADQDILDLPHKKRMQKSLPDSSGDSEEEGSETQEGDNYEKQERRDLPHKKRIPRKLKQPHHKSKLHIKSDQENPTGKVFKTESGLATHTGLHHGGEQRNRNAMGIGGLDDFVCLHCGKQLKNQLQLRNHIAKVHPNADEDDGNKCLHASTHPASSFSFSVQASTLSGALRDGQEDQISQENGRENTSRDVIYEKEKVTSAAKGTKKGDHFLVHGAETGDNLEMPTRVSSPEAESGISKEAHFHPFNAMDDSAIPDQGLHNYVIPDRSFQHYMTSENLEDGVREVLQPPGILTPLNIPPLNLNITSSSLTPGSQSKDQTYITWASGSQVSIFSATSSHSLNLEHPGNPGSVMHHQNP</sequence>
<gene>
    <name evidence="4" type="ORF">DSTB1V02_LOCUS2431</name>
</gene>
<keyword evidence="1" id="KW-0479">Metal-binding</keyword>
<evidence type="ECO:0000313" key="4">
    <source>
        <dbReference type="EMBL" id="CAD7242465.1"/>
    </source>
</evidence>
<reference evidence="4" key="1">
    <citation type="submission" date="2020-11" db="EMBL/GenBank/DDBJ databases">
        <authorList>
            <person name="Tran Van P."/>
        </authorList>
    </citation>
    <scope>NUCLEOTIDE SEQUENCE</scope>
</reference>
<accession>A0A7R9A1D8</accession>
<feature type="domain" description="C2H2-type" evidence="3">
    <location>
        <begin position="396"/>
        <end position="424"/>
    </location>
</feature>
<feature type="compositionally biased region" description="Acidic residues" evidence="2">
    <location>
        <begin position="308"/>
        <end position="321"/>
    </location>
</feature>
<dbReference type="PROSITE" id="PS00028">
    <property type="entry name" value="ZINC_FINGER_C2H2_1"/>
    <property type="match status" value="1"/>
</dbReference>
<feature type="compositionally biased region" description="Basic residues" evidence="2">
    <location>
        <begin position="331"/>
        <end position="351"/>
    </location>
</feature>
<evidence type="ECO:0000259" key="3">
    <source>
        <dbReference type="PROSITE" id="PS50157"/>
    </source>
</evidence>
<dbReference type="AlphaFoldDB" id="A0A7R9A1D8"/>
<keyword evidence="5" id="KW-1185">Reference proteome</keyword>
<keyword evidence="1" id="KW-0862">Zinc</keyword>
<organism evidence="4">
    <name type="scientific">Darwinula stevensoni</name>
    <dbReference type="NCBI Taxonomy" id="69355"/>
    <lineage>
        <taxon>Eukaryota</taxon>
        <taxon>Metazoa</taxon>
        <taxon>Ecdysozoa</taxon>
        <taxon>Arthropoda</taxon>
        <taxon>Crustacea</taxon>
        <taxon>Oligostraca</taxon>
        <taxon>Ostracoda</taxon>
        <taxon>Podocopa</taxon>
        <taxon>Podocopida</taxon>
        <taxon>Darwinulocopina</taxon>
        <taxon>Darwinuloidea</taxon>
        <taxon>Darwinulidae</taxon>
        <taxon>Darwinula</taxon>
    </lineage>
</organism>
<evidence type="ECO:0000313" key="5">
    <source>
        <dbReference type="Proteomes" id="UP000677054"/>
    </source>
</evidence>
<dbReference type="EMBL" id="CAJPEV010000272">
    <property type="protein sequence ID" value="CAG0883261.1"/>
    <property type="molecule type" value="Genomic_DNA"/>
</dbReference>